<reference evidence="2 3" key="1">
    <citation type="journal article" date="2023" name="Microb. Genom.">
        <title>Mesoterricola silvestris gen. nov., sp. nov., Mesoterricola sediminis sp. nov., Geothrix oryzae sp. nov., Geothrix edaphica sp. nov., Geothrix rubra sp. nov., and Geothrix limicola sp. nov., six novel members of Acidobacteriota isolated from soils.</title>
        <authorList>
            <person name="Weisberg A.J."/>
            <person name="Pearce E."/>
            <person name="Kramer C.G."/>
            <person name="Chang J.H."/>
            <person name="Clarke C.R."/>
        </authorList>
    </citation>
    <scope>NUCLEOTIDE SEQUENCE [LARGE SCALE GENOMIC DNA]</scope>
    <source>
        <strain evidence="2 3">NE20-4-1</strain>
    </source>
</reference>
<dbReference type="EMBL" id="JARAWJ010000039">
    <property type="protein sequence ID" value="MDX3042634.1"/>
    <property type="molecule type" value="Genomic_DNA"/>
</dbReference>
<dbReference type="InterPro" id="IPR036388">
    <property type="entry name" value="WH-like_DNA-bd_sf"/>
</dbReference>
<organism evidence="2 3">
    <name type="scientific">Streptomyces caniscabiei</name>
    <dbReference type="NCBI Taxonomy" id="2746961"/>
    <lineage>
        <taxon>Bacteria</taxon>
        <taxon>Bacillati</taxon>
        <taxon>Actinomycetota</taxon>
        <taxon>Actinomycetes</taxon>
        <taxon>Kitasatosporales</taxon>
        <taxon>Streptomycetaceae</taxon>
        <taxon>Streptomyces</taxon>
    </lineage>
</organism>
<sequence>MPPNVIPGTRRFDLPDAEITARYDAGESVLPIAEAYGVSTPVIYRILREQGRTLRLPRTTPQQRDAVVALYQTGLSDTEVAKRLGLSRTTVRKIVAEAGVKRLTPQQLAQKEVHSPVMREIVRRRQAGETVRSLATEYGIARNTLARRLARAQDGPPGDPTGSR</sequence>
<keyword evidence="3" id="KW-1185">Reference proteome</keyword>
<dbReference type="Gene3D" id="1.10.10.10">
    <property type="entry name" value="Winged helix-like DNA-binding domain superfamily/Winged helix DNA-binding domain"/>
    <property type="match status" value="1"/>
</dbReference>
<evidence type="ECO:0000259" key="1">
    <source>
        <dbReference type="Pfam" id="PF19575"/>
    </source>
</evidence>
<proteinExistence type="predicted"/>
<feature type="domain" description="Helix-turn-helix" evidence="1">
    <location>
        <begin position="6"/>
        <end position="55"/>
    </location>
</feature>
<dbReference type="RefSeq" id="WP_193382936.1">
    <property type="nucleotide sequence ID" value="NZ_JABXWI010000031.1"/>
</dbReference>
<accession>A0ABU4N292</accession>
<dbReference type="SUPFAM" id="SSF46689">
    <property type="entry name" value="Homeodomain-like"/>
    <property type="match status" value="1"/>
</dbReference>
<name>A0ABU4N292_9ACTN</name>
<evidence type="ECO:0000313" key="3">
    <source>
        <dbReference type="Proteomes" id="UP001282474"/>
    </source>
</evidence>
<dbReference type="Pfam" id="PF13384">
    <property type="entry name" value="HTH_23"/>
    <property type="match status" value="1"/>
</dbReference>
<evidence type="ECO:0000313" key="2">
    <source>
        <dbReference type="EMBL" id="MDX3042634.1"/>
    </source>
</evidence>
<protein>
    <submittedName>
        <fullName evidence="2">Helix-turn-helix domain-containing protein</fullName>
    </submittedName>
</protein>
<dbReference type="InterPro" id="IPR045745">
    <property type="entry name" value="HTH_58_Actinobacteria-type"/>
</dbReference>
<comment type="caution">
    <text evidence="2">The sequence shown here is derived from an EMBL/GenBank/DDBJ whole genome shotgun (WGS) entry which is preliminary data.</text>
</comment>
<dbReference type="Proteomes" id="UP001282474">
    <property type="component" value="Unassembled WGS sequence"/>
</dbReference>
<dbReference type="Pfam" id="PF19575">
    <property type="entry name" value="HTH_58"/>
    <property type="match status" value="1"/>
</dbReference>
<gene>
    <name evidence="2" type="ORF">PV383_36440</name>
</gene>
<dbReference type="InterPro" id="IPR009057">
    <property type="entry name" value="Homeodomain-like_sf"/>
</dbReference>